<keyword evidence="1" id="KW-0732">Signal</keyword>
<dbReference type="PROSITE" id="PS51257">
    <property type="entry name" value="PROKAR_LIPOPROTEIN"/>
    <property type="match status" value="1"/>
</dbReference>
<name>A0A3G2T0B6_9GAMM</name>
<organism evidence="2 3">
    <name type="scientific">Acinetobacter wuhouensis</name>
    <dbReference type="NCBI Taxonomy" id="1879050"/>
    <lineage>
        <taxon>Bacteria</taxon>
        <taxon>Pseudomonadati</taxon>
        <taxon>Pseudomonadota</taxon>
        <taxon>Gammaproteobacteria</taxon>
        <taxon>Moraxellales</taxon>
        <taxon>Moraxellaceae</taxon>
        <taxon>Acinetobacter</taxon>
    </lineage>
</organism>
<gene>
    <name evidence="2" type="ORF">CDG68_08095</name>
</gene>
<protein>
    <recommendedName>
        <fullName evidence="4">Lipoprotein</fullName>
    </recommendedName>
</protein>
<reference evidence="2 3" key="1">
    <citation type="submission" date="2018-10" db="EMBL/GenBank/DDBJ databases">
        <title>The complete genome of Acinetobacter wuhouensis strain WCHAW010062.</title>
        <authorList>
            <person name="Hu Y."/>
            <person name="Long H."/>
            <person name="Feng Y."/>
            <person name="Zong Z."/>
        </authorList>
    </citation>
    <scope>NUCLEOTIDE SEQUENCE [LARGE SCALE GENOMIC DNA]</scope>
    <source>
        <strain evidence="2 3">WCHAW010062</strain>
    </source>
</reference>
<evidence type="ECO:0000313" key="3">
    <source>
        <dbReference type="Proteomes" id="UP000279962"/>
    </source>
</evidence>
<dbReference type="Proteomes" id="UP000279962">
    <property type="component" value="Chromosome"/>
</dbReference>
<feature type="chain" id="PRO_5018181725" description="Lipoprotein" evidence="1">
    <location>
        <begin position="20"/>
        <end position="139"/>
    </location>
</feature>
<evidence type="ECO:0008006" key="4">
    <source>
        <dbReference type="Google" id="ProtNLM"/>
    </source>
</evidence>
<dbReference type="EMBL" id="CP033133">
    <property type="protein sequence ID" value="AYO53603.1"/>
    <property type="molecule type" value="Genomic_DNA"/>
</dbReference>
<evidence type="ECO:0000256" key="1">
    <source>
        <dbReference type="SAM" id="SignalP"/>
    </source>
</evidence>
<proteinExistence type="predicted"/>
<dbReference type="RefSeq" id="WP_087553296.1">
    <property type="nucleotide sequence ID" value="NZ_CP033133.1"/>
</dbReference>
<evidence type="ECO:0000313" key="2">
    <source>
        <dbReference type="EMBL" id="AYO53603.1"/>
    </source>
</evidence>
<dbReference type="AlphaFoldDB" id="A0A3G2T0B6"/>
<accession>A0A3G2T0B6</accession>
<feature type="signal peptide" evidence="1">
    <location>
        <begin position="1"/>
        <end position="19"/>
    </location>
</feature>
<sequence length="139" mass="16057">MIKRSLLCLSMVASLAACSTISSQSKFDKPNNLLFNNKELNTLPLQVQRDERLCEDDKADDQKCPIKFYIDDFKVGDFYINNTTTYYLKPNEYELTVKNCKEQCQVFHTKINISEQLPNVNLILSVDHEGKPFIINKKS</sequence>